<dbReference type="AlphaFoldDB" id="A0A6J4SQ78"/>
<dbReference type="EMBL" id="CADCWB010000006">
    <property type="protein sequence ID" value="CAA9502005.1"/>
    <property type="molecule type" value="Genomic_DNA"/>
</dbReference>
<sequence>DALEADRGMGWRSVLGLAAAGSWPNGPSCARTRRRSDDRGKRHRSRRRPDRCWGARA</sequence>
<evidence type="ECO:0000256" key="1">
    <source>
        <dbReference type="SAM" id="MobiDB-lite"/>
    </source>
</evidence>
<name>A0A6J4SQ78_9SPHN</name>
<accession>A0A6J4SQ78</accession>
<organism evidence="2">
    <name type="scientific">uncultured Sphingomonas sp</name>
    <dbReference type="NCBI Taxonomy" id="158754"/>
    <lineage>
        <taxon>Bacteria</taxon>
        <taxon>Pseudomonadati</taxon>
        <taxon>Pseudomonadota</taxon>
        <taxon>Alphaproteobacteria</taxon>
        <taxon>Sphingomonadales</taxon>
        <taxon>Sphingomonadaceae</taxon>
        <taxon>Sphingomonas</taxon>
        <taxon>environmental samples</taxon>
    </lineage>
</organism>
<feature type="non-terminal residue" evidence="2">
    <location>
        <position position="57"/>
    </location>
</feature>
<feature type="region of interest" description="Disordered" evidence="1">
    <location>
        <begin position="22"/>
        <end position="57"/>
    </location>
</feature>
<feature type="non-terminal residue" evidence="2">
    <location>
        <position position="1"/>
    </location>
</feature>
<reference evidence="2" key="1">
    <citation type="submission" date="2020-02" db="EMBL/GenBank/DDBJ databases">
        <authorList>
            <person name="Meier V. D."/>
        </authorList>
    </citation>
    <scope>NUCLEOTIDE SEQUENCE</scope>
    <source>
        <strain evidence="2">AVDCRST_MAG62</strain>
    </source>
</reference>
<protein>
    <submittedName>
        <fullName evidence="2">tRNA pseudouridine(38-40) synthase</fullName>
        <ecNumber evidence="2">5.4.99.12</ecNumber>
    </submittedName>
</protein>
<evidence type="ECO:0000313" key="2">
    <source>
        <dbReference type="EMBL" id="CAA9502005.1"/>
    </source>
</evidence>
<gene>
    <name evidence="2" type="ORF">AVDCRST_MAG62-19</name>
</gene>
<keyword evidence="2" id="KW-0413">Isomerase</keyword>
<dbReference type="GO" id="GO:0160147">
    <property type="term" value="F:tRNA pseudouridine(38-40) synthase activity"/>
    <property type="evidence" value="ECO:0007669"/>
    <property type="project" value="UniProtKB-EC"/>
</dbReference>
<dbReference type="EC" id="5.4.99.12" evidence="2"/>
<proteinExistence type="predicted"/>